<sequence>MERNFDALEARISNLESVRNRNSISSAEFLPRTPVLKLRLKRVEALGFESENSLLEAIMI</sequence>
<comment type="caution">
    <text evidence="1">The sequence shown here is derived from an EMBL/GenBank/DDBJ whole genome shotgun (WGS) entry which is preliminary data.</text>
</comment>
<dbReference type="EMBL" id="SSTE01016227">
    <property type="protein sequence ID" value="KAA0041986.1"/>
    <property type="molecule type" value="Genomic_DNA"/>
</dbReference>
<name>A0A5A7TJ24_CUCMM</name>
<organism evidence="1 3">
    <name type="scientific">Cucumis melo var. makuwa</name>
    <name type="common">Oriental melon</name>
    <dbReference type="NCBI Taxonomy" id="1194695"/>
    <lineage>
        <taxon>Eukaryota</taxon>
        <taxon>Viridiplantae</taxon>
        <taxon>Streptophyta</taxon>
        <taxon>Embryophyta</taxon>
        <taxon>Tracheophyta</taxon>
        <taxon>Spermatophyta</taxon>
        <taxon>Magnoliopsida</taxon>
        <taxon>eudicotyledons</taxon>
        <taxon>Gunneridae</taxon>
        <taxon>Pentapetalae</taxon>
        <taxon>rosids</taxon>
        <taxon>fabids</taxon>
        <taxon>Cucurbitales</taxon>
        <taxon>Cucurbitaceae</taxon>
        <taxon>Benincaseae</taxon>
        <taxon>Cucumis</taxon>
    </lineage>
</organism>
<proteinExistence type="predicted"/>
<protein>
    <submittedName>
        <fullName evidence="1">Uncharacterized protein</fullName>
    </submittedName>
</protein>
<evidence type="ECO:0000313" key="4">
    <source>
        <dbReference type="Proteomes" id="UP000321947"/>
    </source>
</evidence>
<dbReference type="OrthoDB" id="1857675at2759"/>
<evidence type="ECO:0000313" key="1">
    <source>
        <dbReference type="EMBL" id="KAA0041986.1"/>
    </source>
</evidence>
<dbReference type="Proteomes" id="UP000321393">
    <property type="component" value="Unassembled WGS sequence"/>
</dbReference>
<evidence type="ECO:0000313" key="3">
    <source>
        <dbReference type="Proteomes" id="UP000321393"/>
    </source>
</evidence>
<gene>
    <name evidence="2" type="ORF">E5676_scaffold306G002170</name>
    <name evidence="1" type="ORF">E6C27_scaffold67G004260</name>
</gene>
<reference evidence="3 4" key="1">
    <citation type="submission" date="2019-08" db="EMBL/GenBank/DDBJ databases">
        <title>Draft genome sequences of two oriental melons (Cucumis melo L. var makuwa).</title>
        <authorList>
            <person name="Kwon S.-Y."/>
        </authorList>
    </citation>
    <scope>NUCLEOTIDE SEQUENCE [LARGE SCALE GENOMIC DNA]</scope>
    <source>
        <strain evidence="4">cv. Chang Bougi</strain>
        <strain evidence="3">cv. SW 3</strain>
        <tissue evidence="1">Leaf</tissue>
    </source>
</reference>
<dbReference type="AlphaFoldDB" id="A0A5A7TJ24"/>
<accession>A0A5A7TJ24</accession>
<dbReference type="EMBL" id="SSTD01007940">
    <property type="protein sequence ID" value="TYK17922.1"/>
    <property type="molecule type" value="Genomic_DNA"/>
</dbReference>
<evidence type="ECO:0000313" key="2">
    <source>
        <dbReference type="EMBL" id="TYK17922.1"/>
    </source>
</evidence>
<dbReference type="Proteomes" id="UP000321947">
    <property type="component" value="Unassembled WGS sequence"/>
</dbReference>